<dbReference type="Proteomes" id="UP000503447">
    <property type="component" value="Chromosome"/>
</dbReference>
<sequence length="461" mass="50755">MRLFGILLIVANLLAGAGFVYLSTQDWKGRQSITAAGLRYLLLLKGVPLEPSGPDGFGAEDETPFVFEMGGGETTKTISKKLLEAYFRDNSGAAQAPAGADGPAGAPRVSLAANTPVTNQIAEVKRVQALIKAELAKDGLAPAEKVALLRGWLLYQAESYETRLEYLALTDAKDAKGQIKSPEQLKADAERLEKILDTRFAAVVNRPDANRTPTAAALPDVKKAADELTKLTNDLRDLQDRRPAPEDDIKAKAKEVEAKRTELTEAAKQAQAAADQVADQRGASSLDETERRGRLAHLLIHLDPDAAWQKRIIAVVGLRRYVRAVSLQVSRFDDMIRHVEQAIPGDQSAFIVEETVLRQQATQNAERARAIAEERAKMVEQKTATVDAVTRRRTQLKSLTDQLTKVKAEVDELLVRQTAMEKQLFEVQREVGLTLEDVYRLEALLDAAERERFGLPPRVNP</sequence>
<feature type="coiled-coil region" evidence="1">
    <location>
        <begin position="221"/>
        <end position="280"/>
    </location>
</feature>
<reference evidence="3" key="1">
    <citation type="submission" date="2020-05" db="EMBL/GenBank/DDBJ databases">
        <title>Frigoriglobus tundricola gen. nov., sp. nov., a psychrotolerant cellulolytic planctomycete of the family Gemmataceae with two divergent copies of 16S rRNA gene.</title>
        <authorList>
            <person name="Kulichevskaya I.S."/>
            <person name="Ivanova A.A."/>
            <person name="Naumoff D.G."/>
            <person name="Beletsky A.V."/>
            <person name="Rijpstra W.I.C."/>
            <person name="Sinninghe Damste J.S."/>
            <person name="Mardanov A.V."/>
            <person name="Ravin N.V."/>
            <person name="Dedysh S.N."/>
        </authorList>
    </citation>
    <scope>NUCLEOTIDE SEQUENCE [LARGE SCALE GENOMIC DNA]</scope>
    <source>
        <strain evidence="3">PL17</strain>
    </source>
</reference>
<gene>
    <name evidence="2" type="ORF">FTUN_3823</name>
</gene>
<keyword evidence="1" id="KW-0175">Coiled coil</keyword>
<evidence type="ECO:0000313" key="2">
    <source>
        <dbReference type="EMBL" id="QJW96266.1"/>
    </source>
</evidence>
<evidence type="ECO:0000313" key="3">
    <source>
        <dbReference type="Proteomes" id="UP000503447"/>
    </source>
</evidence>
<evidence type="ECO:0000256" key="1">
    <source>
        <dbReference type="SAM" id="Coils"/>
    </source>
</evidence>
<accession>A0A6M5YS97</accession>
<organism evidence="2 3">
    <name type="scientific">Frigoriglobus tundricola</name>
    <dbReference type="NCBI Taxonomy" id="2774151"/>
    <lineage>
        <taxon>Bacteria</taxon>
        <taxon>Pseudomonadati</taxon>
        <taxon>Planctomycetota</taxon>
        <taxon>Planctomycetia</taxon>
        <taxon>Gemmatales</taxon>
        <taxon>Gemmataceae</taxon>
        <taxon>Frigoriglobus</taxon>
    </lineage>
</organism>
<feature type="coiled-coil region" evidence="1">
    <location>
        <begin position="362"/>
        <end position="416"/>
    </location>
</feature>
<keyword evidence="3" id="KW-1185">Reference proteome</keyword>
<protein>
    <submittedName>
        <fullName evidence="2">Uncharacterized protein</fullName>
    </submittedName>
</protein>
<dbReference type="RefSeq" id="WP_171471887.1">
    <property type="nucleotide sequence ID" value="NZ_CP053452.2"/>
</dbReference>
<dbReference type="KEGG" id="ftj:FTUN_3823"/>
<dbReference type="EMBL" id="CP053452">
    <property type="protein sequence ID" value="QJW96266.1"/>
    <property type="molecule type" value="Genomic_DNA"/>
</dbReference>
<name>A0A6M5YS97_9BACT</name>
<proteinExistence type="predicted"/>
<dbReference type="AlphaFoldDB" id="A0A6M5YS97"/>